<feature type="transmembrane region" description="Helical" evidence="1">
    <location>
        <begin position="115"/>
        <end position="133"/>
    </location>
</feature>
<dbReference type="InterPro" id="IPR021306">
    <property type="entry name" value="DUF2878"/>
</dbReference>
<evidence type="ECO:0000256" key="1">
    <source>
        <dbReference type="SAM" id="Phobius"/>
    </source>
</evidence>
<dbReference type="EMBL" id="NEVP01000012">
    <property type="protein sequence ID" value="OZI45863.1"/>
    <property type="molecule type" value="Genomic_DNA"/>
</dbReference>
<evidence type="ECO:0008006" key="4">
    <source>
        <dbReference type="Google" id="ProtNLM"/>
    </source>
</evidence>
<organism evidence="2 3">
    <name type="scientific">Bordetella genomosp. 5</name>
    <dbReference type="NCBI Taxonomy" id="1395608"/>
    <lineage>
        <taxon>Bacteria</taxon>
        <taxon>Pseudomonadati</taxon>
        <taxon>Pseudomonadota</taxon>
        <taxon>Betaproteobacteria</taxon>
        <taxon>Burkholderiales</taxon>
        <taxon>Alcaligenaceae</taxon>
        <taxon>Bordetella</taxon>
    </lineage>
</organism>
<dbReference type="AlphaFoldDB" id="A0A261TB47"/>
<dbReference type="Pfam" id="PF11086">
    <property type="entry name" value="DUF2878"/>
    <property type="match status" value="1"/>
</dbReference>
<dbReference type="RefSeq" id="WP_094803791.1">
    <property type="nucleotide sequence ID" value="NZ_NEVP01000012.1"/>
</dbReference>
<keyword evidence="1" id="KW-1133">Transmembrane helix</keyword>
<gene>
    <name evidence="2" type="ORF">CAL25_21835</name>
</gene>
<keyword evidence="1" id="KW-0812">Transmembrane</keyword>
<feature type="transmembrane region" description="Helical" evidence="1">
    <location>
        <begin position="86"/>
        <end position="103"/>
    </location>
</feature>
<feature type="transmembrane region" description="Helical" evidence="1">
    <location>
        <begin position="51"/>
        <end position="74"/>
    </location>
</feature>
<proteinExistence type="predicted"/>
<accession>A0A261TB47</accession>
<keyword evidence="1" id="KW-0472">Membrane</keyword>
<feature type="transmembrane region" description="Helical" evidence="1">
    <location>
        <begin position="145"/>
        <end position="166"/>
    </location>
</feature>
<feature type="transmembrane region" description="Helical" evidence="1">
    <location>
        <begin position="12"/>
        <end position="39"/>
    </location>
</feature>
<reference evidence="2 3" key="1">
    <citation type="submission" date="2017-05" db="EMBL/GenBank/DDBJ databases">
        <title>Complete and WGS of Bordetella genogroups.</title>
        <authorList>
            <person name="Spilker T."/>
            <person name="LiPuma J."/>
        </authorList>
    </citation>
    <scope>NUCLEOTIDE SEQUENCE [LARGE SCALE GENOMIC DNA]</scope>
    <source>
        <strain evidence="2 3">AU10456</strain>
    </source>
</reference>
<protein>
    <recommendedName>
        <fullName evidence="4">DUF2878 domain-containing protein</fullName>
    </recommendedName>
</protein>
<sequence length="179" mass="19209">MALWLNLIGYQAVWFAAVMGAGQGLTWPAVIAAGVFVALQLAWSRQWRADLWLVLAALVCGLLLDGALTASGLLRHTASSPALPPGGAPVWILAVWVAFALTLNHSMGWLRRRPVLAWLAGAVGGPLAYWGAARGWRAVIFETPVIYTVAWLSAGWSIALVLLTTVARHMSDEQREATA</sequence>
<name>A0A261TB47_9BORD</name>
<dbReference type="OrthoDB" id="288800at2"/>
<evidence type="ECO:0000313" key="2">
    <source>
        <dbReference type="EMBL" id="OZI45863.1"/>
    </source>
</evidence>
<dbReference type="Proteomes" id="UP000216913">
    <property type="component" value="Unassembled WGS sequence"/>
</dbReference>
<comment type="caution">
    <text evidence="2">The sequence shown here is derived from an EMBL/GenBank/DDBJ whole genome shotgun (WGS) entry which is preliminary data.</text>
</comment>
<evidence type="ECO:0000313" key="3">
    <source>
        <dbReference type="Proteomes" id="UP000216913"/>
    </source>
</evidence>
<keyword evidence="3" id="KW-1185">Reference proteome</keyword>